<accession>A0A0A8XPF7</accession>
<reference evidence="1" key="1">
    <citation type="submission" date="2014-09" db="EMBL/GenBank/DDBJ databases">
        <authorList>
            <person name="Magalhaes I.L.F."/>
            <person name="Oliveira U."/>
            <person name="Santos F.R."/>
            <person name="Vidigal T.H.D.A."/>
            <person name="Brescovit A.D."/>
            <person name="Santos A.J."/>
        </authorList>
    </citation>
    <scope>NUCLEOTIDE SEQUENCE</scope>
    <source>
        <tissue evidence="1">Shoot tissue taken approximately 20 cm above the soil surface</tissue>
    </source>
</reference>
<proteinExistence type="predicted"/>
<sequence>MAEKASAGRLIKVYRAERQRRVHPLPRRGQIKSKIAHIVAHSVASALLRAFSQLPVLDQK</sequence>
<evidence type="ECO:0000313" key="1">
    <source>
        <dbReference type="EMBL" id="JAD14493.1"/>
    </source>
</evidence>
<organism evidence="1">
    <name type="scientific">Arundo donax</name>
    <name type="common">Giant reed</name>
    <name type="synonym">Donax arundinaceus</name>
    <dbReference type="NCBI Taxonomy" id="35708"/>
    <lineage>
        <taxon>Eukaryota</taxon>
        <taxon>Viridiplantae</taxon>
        <taxon>Streptophyta</taxon>
        <taxon>Embryophyta</taxon>
        <taxon>Tracheophyta</taxon>
        <taxon>Spermatophyta</taxon>
        <taxon>Magnoliopsida</taxon>
        <taxon>Liliopsida</taxon>
        <taxon>Poales</taxon>
        <taxon>Poaceae</taxon>
        <taxon>PACMAD clade</taxon>
        <taxon>Arundinoideae</taxon>
        <taxon>Arundineae</taxon>
        <taxon>Arundo</taxon>
    </lineage>
</organism>
<protein>
    <submittedName>
        <fullName evidence="1">Uncharacterized protein</fullName>
    </submittedName>
</protein>
<dbReference type="EMBL" id="GBRH01283402">
    <property type="protein sequence ID" value="JAD14493.1"/>
    <property type="molecule type" value="Transcribed_RNA"/>
</dbReference>
<dbReference type="AlphaFoldDB" id="A0A0A8XPF7"/>
<reference evidence="1" key="2">
    <citation type="journal article" date="2015" name="Data Brief">
        <title>Shoot transcriptome of the giant reed, Arundo donax.</title>
        <authorList>
            <person name="Barrero R.A."/>
            <person name="Guerrero F.D."/>
            <person name="Moolhuijzen P."/>
            <person name="Goolsby J.A."/>
            <person name="Tidwell J."/>
            <person name="Bellgard S.E."/>
            <person name="Bellgard M.I."/>
        </authorList>
    </citation>
    <scope>NUCLEOTIDE SEQUENCE</scope>
    <source>
        <tissue evidence="1">Shoot tissue taken approximately 20 cm above the soil surface</tissue>
    </source>
</reference>
<name>A0A0A8XPF7_ARUDO</name>